<dbReference type="SUPFAM" id="SSF90229">
    <property type="entry name" value="CCCH zinc finger"/>
    <property type="match status" value="1"/>
</dbReference>
<evidence type="ECO:0000256" key="1">
    <source>
        <dbReference type="ARBA" id="ARBA00022723"/>
    </source>
</evidence>
<feature type="compositionally biased region" description="Gly residues" evidence="5">
    <location>
        <begin position="1"/>
        <end position="15"/>
    </location>
</feature>
<dbReference type="InterPro" id="IPR000571">
    <property type="entry name" value="Znf_CCCH"/>
</dbReference>
<feature type="region of interest" description="Disordered" evidence="5">
    <location>
        <begin position="1"/>
        <end position="33"/>
    </location>
</feature>
<evidence type="ECO:0000256" key="2">
    <source>
        <dbReference type="ARBA" id="ARBA00022771"/>
    </source>
</evidence>
<dbReference type="AlphaFoldDB" id="A0AAN6MH14"/>
<comment type="caution">
    <text evidence="7">The sequence shown here is derived from an EMBL/GenBank/DDBJ whole genome shotgun (WGS) entry which is preliminary data.</text>
</comment>
<evidence type="ECO:0000256" key="5">
    <source>
        <dbReference type="SAM" id="MobiDB-lite"/>
    </source>
</evidence>
<keyword evidence="1 4" id="KW-0479">Metal-binding</keyword>
<evidence type="ECO:0000313" key="7">
    <source>
        <dbReference type="EMBL" id="KAK3900012.1"/>
    </source>
</evidence>
<feature type="domain" description="C3H1-type" evidence="6">
    <location>
        <begin position="35"/>
        <end position="62"/>
    </location>
</feature>
<organism evidence="7 8">
    <name type="scientific">Staphylotrichum tortipilum</name>
    <dbReference type="NCBI Taxonomy" id="2831512"/>
    <lineage>
        <taxon>Eukaryota</taxon>
        <taxon>Fungi</taxon>
        <taxon>Dikarya</taxon>
        <taxon>Ascomycota</taxon>
        <taxon>Pezizomycotina</taxon>
        <taxon>Sordariomycetes</taxon>
        <taxon>Sordariomycetidae</taxon>
        <taxon>Sordariales</taxon>
        <taxon>Chaetomiaceae</taxon>
        <taxon>Staphylotrichum</taxon>
    </lineage>
</organism>
<evidence type="ECO:0000313" key="8">
    <source>
        <dbReference type="Proteomes" id="UP001303889"/>
    </source>
</evidence>
<dbReference type="Gene3D" id="4.10.1000.10">
    <property type="entry name" value="Zinc finger, CCCH-type"/>
    <property type="match status" value="1"/>
</dbReference>
<reference evidence="7" key="1">
    <citation type="journal article" date="2023" name="Mol. Phylogenet. Evol.">
        <title>Genome-scale phylogeny and comparative genomics of the fungal order Sordariales.</title>
        <authorList>
            <person name="Hensen N."/>
            <person name="Bonometti L."/>
            <person name="Westerberg I."/>
            <person name="Brannstrom I.O."/>
            <person name="Guillou S."/>
            <person name="Cros-Aarteil S."/>
            <person name="Calhoun S."/>
            <person name="Haridas S."/>
            <person name="Kuo A."/>
            <person name="Mondo S."/>
            <person name="Pangilinan J."/>
            <person name="Riley R."/>
            <person name="LaButti K."/>
            <person name="Andreopoulos B."/>
            <person name="Lipzen A."/>
            <person name="Chen C."/>
            <person name="Yan M."/>
            <person name="Daum C."/>
            <person name="Ng V."/>
            <person name="Clum A."/>
            <person name="Steindorff A."/>
            <person name="Ohm R.A."/>
            <person name="Martin F."/>
            <person name="Silar P."/>
            <person name="Natvig D.O."/>
            <person name="Lalanne C."/>
            <person name="Gautier V."/>
            <person name="Ament-Velasquez S.L."/>
            <person name="Kruys A."/>
            <person name="Hutchinson M.I."/>
            <person name="Powell A.J."/>
            <person name="Barry K."/>
            <person name="Miller A.N."/>
            <person name="Grigoriev I.V."/>
            <person name="Debuchy R."/>
            <person name="Gladieux P."/>
            <person name="Hiltunen Thoren M."/>
            <person name="Johannesson H."/>
        </authorList>
    </citation>
    <scope>NUCLEOTIDE SEQUENCE</scope>
    <source>
        <strain evidence="7">CBS 103.79</strain>
    </source>
</reference>
<evidence type="ECO:0000259" key="6">
    <source>
        <dbReference type="PROSITE" id="PS50103"/>
    </source>
</evidence>
<protein>
    <recommendedName>
        <fullName evidence="6">C3H1-type domain-containing protein</fullName>
    </recommendedName>
</protein>
<dbReference type="GO" id="GO:0008270">
    <property type="term" value="F:zinc ion binding"/>
    <property type="evidence" value="ECO:0007669"/>
    <property type="project" value="UniProtKB-KW"/>
</dbReference>
<feature type="non-terminal residue" evidence="7">
    <location>
        <position position="406"/>
    </location>
</feature>
<name>A0AAN6MH14_9PEZI</name>
<keyword evidence="8" id="KW-1185">Reference proteome</keyword>
<dbReference type="InterPro" id="IPR041367">
    <property type="entry name" value="Znf-CCCH_4"/>
</dbReference>
<dbReference type="EMBL" id="MU855714">
    <property type="protein sequence ID" value="KAK3900012.1"/>
    <property type="molecule type" value="Genomic_DNA"/>
</dbReference>
<evidence type="ECO:0000256" key="3">
    <source>
        <dbReference type="ARBA" id="ARBA00022833"/>
    </source>
</evidence>
<sequence>MFRGRGGWRGSGPSRGGRIRGSPDSNLARRGGSSTRARGVCHYFLAGRCTYGASCRYSHDIPDTTSDTPGDDDSSLTTTAAIRGDYIDLKRQIRRVGDHFSWYTPHSSQWIEVWALVVKIMYSTSRELHQSVARDLADDELGGPAFVEQTIGVCTTSQSDRDCLELARTFLRAINPSLLRSLSIGSFVGVIYRLVGGHNGDRGIGFLSEVNRRLTETSPSPKTLLVLITSSLHELLRRERKCLLHDDLPELLNALEVKITRLSDCKAEDATSAPPDLDAVRFQLCMMRRMADSAHGRVSTNQPAQSITPGGVGPHLVQSTFPLDAIVPGGQHDNDFADVTKIQIFPTLDEITSDTAEYLPRTDFTRPHFLADPVQRHLDACFRLLRHDIFGPLKEVIGSLLAQPDL</sequence>
<dbReference type="Proteomes" id="UP001303889">
    <property type="component" value="Unassembled WGS sequence"/>
</dbReference>
<dbReference type="SMART" id="SM00356">
    <property type="entry name" value="ZnF_C3H1"/>
    <property type="match status" value="1"/>
</dbReference>
<keyword evidence="3 4" id="KW-0862">Zinc</keyword>
<keyword evidence="2 4" id="KW-0863">Zinc-finger</keyword>
<feature type="zinc finger region" description="C3H1-type" evidence="4">
    <location>
        <begin position="35"/>
        <end position="62"/>
    </location>
</feature>
<proteinExistence type="predicted"/>
<dbReference type="PROSITE" id="PS50103">
    <property type="entry name" value="ZF_C3H1"/>
    <property type="match status" value="1"/>
</dbReference>
<evidence type="ECO:0000256" key="4">
    <source>
        <dbReference type="PROSITE-ProRule" id="PRU00723"/>
    </source>
</evidence>
<accession>A0AAN6MH14</accession>
<reference evidence="7" key="2">
    <citation type="submission" date="2023-05" db="EMBL/GenBank/DDBJ databases">
        <authorList>
            <consortium name="Lawrence Berkeley National Laboratory"/>
            <person name="Steindorff A."/>
            <person name="Hensen N."/>
            <person name="Bonometti L."/>
            <person name="Westerberg I."/>
            <person name="Brannstrom I.O."/>
            <person name="Guillou S."/>
            <person name="Cros-Aarteil S."/>
            <person name="Calhoun S."/>
            <person name="Haridas S."/>
            <person name="Kuo A."/>
            <person name="Mondo S."/>
            <person name="Pangilinan J."/>
            <person name="Riley R."/>
            <person name="Labutti K."/>
            <person name="Andreopoulos B."/>
            <person name="Lipzen A."/>
            <person name="Chen C."/>
            <person name="Yanf M."/>
            <person name="Daum C."/>
            <person name="Ng V."/>
            <person name="Clum A."/>
            <person name="Ohm R."/>
            <person name="Martin F."/>
            <person name="Silar P."/>
            <person name="Natvig D."/>
            <person name="Lalanne C."/>
            <person name="Gautier V."/>
            <person name="Ament-Velasquez S.L."/>
            <person name="Kruys A."/>
            <person name="Hutchinson M.I."/>
            <person name="Powell A.J."/>
            <person name="Barry K."/>
            <person name="Miller A.N."/>
            <person name="Grigoriev I.V."/>
            <person name="Debuchy R."/>
            <person name="Gladieux P."/>
            <person name="Thoren M.H."/>
            <person name="Johannesson H."/>
        </authorList>
    </citation>
    <scope>NUCLEOTIDE SEQUENCE</scope>
    <source>
        <strain evidence="7">CBS 103.79</strain>
    </source>
</reference>
<dbReference type="Pfam" id="PF18044">
    <property type="entry name" value="zf-CCCH_4"/>
    <property type="match status" value="1"/>
</dbReference>
<gene>
    <name evidence="7" type="ORF">C8A05DRAFT_17629</name>
</gene>
<dbReference type="InterPro" id="IPR036855">
    <property type="entry name" value="Znf_CCCH_sf"/>
</dbReference>